<dbReference type="Gene3D" id="1.10.246.90">
    <property type="entry name" value="Nop domain"/>
    <property type="match status" value="1"/>
</dbReference>
<dbReference type="Proteomes" id="UP001061958">
    <property type="component" value="Unassembled WGS sequence"/>
</dbReference>
<name>A0A9C7UTF9_9RHOD</name>
<proteinExistence type="predicted"/>
<dbReference type="PANTHER" id="PTHR13904">
    <property type="entry name" value="PRE-MRNA SPLICING FACTOR PRP31"/>
    <property type="match status" value="1"/>
</dbReference>
<dbReference type="SUPFAM" id="SSF89124">
    <property type="entry name" value="Nop domain"/>
    <property type="match status" value="1"/>
</dbReference>
<evidence type="ECO:0000259" key="2">
    <source>
        <dbReference type="PROSITE" id="PS51358"/>
    </source>
</evidence>
<dbReference type="OrthoDB" id="4771285at2759"/>
<dbReference type="InterPro" id="IPR042239">
    <property type="entry name" value="Nop_C"/>
</dbReference>
<feature type="compositionally biased region" description="Basic and acidic residues" evidence="1">
    <location>
        <begin position="210"/>
        <end position="233"/>
    </location>
</feature>
<feature type="domain" description="Nop" evidence="2">
    <location>
        <begin position="71"/>
        <end position="216"/>
    </location>
</feature>
<reference evidence="3" key="2">
    <citation type="submission" date="2022-01" db="EMBL/GenBank/DDBJ databases">
        <authorList>
            <person name="Hirooka S."/>
            <person name="Miyagishima S.Y."/>
        </authorList>
    </citation>
    <scope>NUCLEOTIDE SEQUENCE</scope>
    <source>
        <strain evidence="3">NBRC 102759</strain>
    </source>
</reference>
<dbReference type="Pfam" id="PF01798">
    <property type="entry name" value="Nop"/>
    <property type="match status" value="2"/>
</dbReference>
<dbReference type="GO" id="GO:0005687">
    <property type="term" value="C:U4 snRNP"/>
    <property type="evidence" value="ECO:0007669"/>
    <property type="project" value="TreeGrafter"/>
</dbReference>
<dbReference type="Gene3D" id="1.10.287.4070">
    <property type="match status" value="1"/>
</dbReference>
<feature type="region of interest" description="Disordered" evidence="1">
    <location>
        <begin position="210"/>
        <end position="240"/>
    </location>
</feature>
<comment type="caution">
    <text evidence="3">The sequence shown here is derived from an EMBL/GenBank/DDBJ whole genome shotgun (WGS) entry which is preliminary data.</text>
</comment>
<dbReference type="EMBL" id="BQMJ01000063">
    <property type="protein sequence ID" value="GJQ15041.1"/>
    <property type="molecule type" value="Genomic_DNA"/>
</dbReference>
<dbReference type="InterPro" id="IPR027105">
    <property type="entry name" value="Prp31"/>
</dbReference>
<keyword evidence="4" id="KW-1185">Reference proteome</keyword>
<evidence type="ECO:0000256" key="1">
    <source>
        <dbReference type="SAM" id="MobiDB-lite"/>
    </source>
</evidence>
<evidence type="ECO:0000313" key="4">
    <source>
        <dbReference type="Proteomes" id="UP001061958"/>
    </source>
</evidence>
<dbReference type="InterPro" id="IPR002687">
    <property type="entry name" value="Nop_dom"/>
</dbReference>
<protein>
    <recommendedName>
        <fullName evidence="2">Nop domain-containing protein</fullName>
    </recommendedName>
</protein>
<dbReference type="InterPro" id="IPR036070">
    <property type="entry name" value="Nop_dom_sf"/>
</dbReference>
<gene>
    <name evidence="3" type="ORF">GpartN1_g6832.t1</name>
</gene>
<dbReference type="PROSITE" id="PS51358">
    <property type="entry name" value="NOP"/>
    <property type="match status" value="1"/>
</dbReference>
<sequence length="240" mass="27494">MLNNLKEQLVSEAQDSAEQVVPKEYELVYLRMNYLSLVKEEFAFVVIIKNGIDRSRKDLSRVLPQATIITVAVTFASTVGEMLSEEEPEWVLELCRGIFYLDEVQKKLFRSSATYRFSWGIDNLAKIFSCNIQTLGSNKSLGLGLSTRFTSPHEGYIFRHTEIQSLPYGLRKKGKRLVSAKVSLASRVDAAKQSRDGRIGRQLKEEIRQKFEKWQEPPPEKPSKTLPIPDEKLKKRRGGR</sequence>
<dbReference type="PANTHER" id="PTHR13904:SF0">
    <property type="entry name" value="U4_U6 SMALL NUCLEAR RIBONUCLEOPROTEIN PRP31"/>
    <property type="match status" value="1"/>
</dbReference>
<evidence type="ECO:0000313" key="3">
    <source>
        <dbReference type="EMBL" id="GJQ15041.1"/>
    </source>
</evidence>
<organism evidence="3 4">
    <name type="scientific">Galdieria partita</name>
    <dbReference type="NCBI Taxonomy" id="83374"/>
    <lineage>
        <taxon>Eukaryota</taxon>
        <taxon>Rhodophyta</taxon>
        <taxon>Bangiophyceae</taxon>
        <taxon>Galdieriales</taxon>
        <taxon>Galdieriaceae</taxon>
        <taxon>Galdieria</taxon>
    </lineage>
</organism>
<accession>A0A9C7UTF9</accession>
<dbReference type="GO" id="GO:0000244">
    <property type="term" value="P:spliceosomal tri-snRNP complex assembly"/>
    <property type="evidence" value="ECO:0007669"/>
    <property type="project" value="InterPro"/>
</dbReference>
<dbReference type="GO" id="GO:0071011">
    <property type="term" value="C:precatalytic spliceosome"/>
    <property type="evidence" value="ECO:0007669"/>
    <property type="project" value="TreeGrafter"/>
</dbReference>
<dbReference type="AlphaFoldDB" id="A0A9C7UTF9"/>
<reference evidence="3" key="1">
    <citation type="journal article" date="2022" name="Proc. Natl. Acad. Sci. U.S.A.">
        <title>Life cycle and functional genomics of the unicellular red alga Galdieria for elucidating algal and plant evolution and industrial use.</title>
        <authorList>
            <person name="Hirooka S."/>
            <person name="Itabashi T."/>
            <person name="Ichinose T.M."/>
            <person name="Onuma R."/>
            <person name="Fujiwara T."/>
            <person name="Yamashita S."/>
            <person name="Jong L.W."/>
            <person name="Tomita R."/>
            <person name="Iwane A.H."/>
            <person name="Miyagishima S.Y."/>
        </authorList>
    </citation>
    <scope>NUCLEOTIDE SEQUENCE</scope>
    <source>
        <strain evidence="3">NBRC 102759</strain>
    </source>
</reference>
<dbReference type="GO" id="GO:0046540">
    <property type="term" value="C:U4/U6 x U5 tri-snRNP complex"/>
    <property type="evidence" value="ECO:0007669"/>
    <property type="project" value="InterPro"/>
</dbReference>